<dbReference type="EMBL" id="FN654441">
    <property type="protein sequence ID" value="CBY33714.1"/>
    <property type="molecule type" value="Genomic_DNA"/>
</dbReference>
<feature type="compositionally biased region" description="Polar residues" evidence="1">
    <location>
        <begin position="234"/>
        <end position="248"/>
    </location>
</feature>
<protein>
    <submittedName>
        <fullName evidence="2">Uncharacterized protein</fullName>
    </submittedName>
</protein>
<evidence type="ECO:0000256" key="1">
    <source>
        <dbReference type="SAM" id="MobiDB-lite"/>
    </source>
</evidence>
<dbReference type="AlphaFoldDB" id="E4YDW4"/>
<name>E4YDW4_OIKDI</name>
<feature type="region of interest" description="Disordered" evidence="1">
    <location>
        <begin position="220"/>
        <end position="248"/>
    </location>
</feature>
<accession>E4YDW4</accession>
<proteinExistence type="predicted"/>
<gene>
    <name evidence="2" type="ORF">GSOID_T00021655001</name>
</gene>
<reference evidence="2" key="1">
    <citation type="journal article" date="2010" name="Science">
        <title>Plasticity of animal genome architecture unmasked by rapid evolution of a pelagic tunicate.</title>
        <authorList>
            <person name="Denoeud F."/>
            <person name="Henriet S."/>
            <person name="Mungpakdee S."/>
            <person name="Aury J.M."/>
            <person name="Da Silva C."/>
            <person name="Brinkmann H."/>
            <person name="Mikhaleva J."/>
            <person name="Olsen L.C."/>
            <person name="Jubin C."/>
            <person name="Canestro C."/>
            <person name="Bouquet J.M."/>
            <person name="Danks G."/>
            <person name="Poulain J."/>
            <person name="Campsteijn C."/>
            <person name="Adamski M."/>
            <person name="Cross I."/>
            <person name="Yadetie F."/>
            <person name="Muffato M."/>
            <person name="Louis A."/>
            <person name="Butcher S."/>
            <person name="Tsagkogeorga G."/>
            <person name="Konrad A."/>
            <person name="Singh S."/>
            <person name="Jensen M.F."/>
            <person name="Cong E.H."/>
            <person name="Eikeseth-Otteraa H."/>
            <person name="Noel B."/>
            <person name="Anthouard V."/>
            <person name="Porcel B.M."/>
            <person name="Kachouri-Lafond R."/>
            <person name="Nishino A."/>
            <person name="Ugolini M."/>
            <person name="Chourrout P."/>
            <person name="Nishida H."/>
            <person name="Aasland R."/>
            <person name="Huzurbazar S."/>
            <person name="Westhof E."/>
            <person name="Delsuc F."/>
            <person name="Lehrach H."/>
            <person name="Reinhardt R."/>
            <person name="Weissenbach J."/>
            <person name="Roy S.W."/>
            <person name="Artiguenave F."/>
            <person name="Postlethwait J.H."/>
            <person name="Manak J.R."/>
            <person name="Thompson E.M."/>
            <person name="Jaillon O."/>
            <person name="Du Pasquier L."/>
            <person name="Boudinot P."/>
            <person name="Liberles D.A."/>
            <person name="Volff J.N."/>
            <person name="Philippe H."/>
            <person name="Lenhard B."/>
            <person name="Roest Crollius H."/>
            <person name="Wincker P."/>
            <person name="Chourrout D."/>
        </authorList>
    </citation>
    <scope>NUCLEOTIDE SEQUENCE [LARGE SCALE GENOMIC DNA]</scope>
</reference>
<sequence>MVLMLTFRMLRIFNSLAFILVSYYEGLVESYKDRMHKNQVLIVKSNERRRHLAEKAMALLDEKRQLQIKFTLTSRRISDASSAGSSSSGLKQQFADGEEDLIVEELNRARMDLHDNKQRRLTISNLDNDDYVSPRASQLLRANANPQMGRINQLENTNAAVISPQTQNGTTSHSEITPVLKRKNQQGGTATPPSRRAKSRNGSLFHARMSNLYDNRFSIMERPSQERSSREPSLAQTPRNSQNPFFIK</sequence>
<dbReference type="Proteomes" id="UP000011014">
    <property type="component" value="Unassembled WGS sequence"/>
</dbReference>
<organism evidence="2">
    <name type="scientific">Oikopleura dioica</name>
    <name type="common">Tunicate</name>
    <dbReference type="NCBI Taxonomy" id="34765"/>
    <lineage>
        <taxon>Eukaryota</taxon>
        <taxon>Metazoa</taxon>
        <taxon>Chordata</taxon>
        <taxon>Tunicata</taxon>
        <taxon>Appendicularia</taxon>
        <taxon>Copelata</taxon>
        <taxon>Oikopleuridae</taxon>
        <taxon>Oikopleura</taxon>
    </lineage>
</organism>
<evidence type="ECO:0000313" key="2">
    <source>
        <dbReference type="EMBL" id="CBY33714.1"/>
    </source>
</evidence>
<feature type="region of interest" description="Disordered" evidence="1">
    <location>
        <begin position="164"/>
        <end position="207"/>
    </location>
</feature>
<feature type="compositionally biased region" description="Polar residues" evidence="1">
    <location>
        <begin position="164"/>
        <end position="175"/>
    </location>
</feature>